<keyword evidence="11" id="KW-1185">Reference proteome</keyword>
<dbReference type="SUPFAM" id="SSF52540">
    <property type="entry name" value="P-loop containing nucleoside triphosphate hydrolases"/>
    <property type="match status" value="1"/>
</dbReference>
<dbReference type="RefSeq" id="XP_025358064.1">
    <property type="nucleotide sequence ID" value="XM_025500280.1"/>
</dbReference>
<evidence type="ECO:0000313" key="10">
    <source>
        <dbReference type="EMBL" id="PWN37762.1"/>
    </source>
</evidence>
<dbReference type="EMBL" id="KZ819602">
    <property type="protein sequence ID" value="PWN37762.1"/>
    <property type="molecule type" value="Genomic_DNA"/>
</dbReference>
<dbReference type="InterPro" id="IPR030228">
    <property type="entry name" value="Gpn3"/>
</dbReference>
<evidence type="ECO:0000256" key="5">
    <source>
        <dbReference type="ARBA" id="ARBA00023134"/>
    </source>
</evidence>
<evidence type="ECO:0000256" key="1">
    <source>
        <dbReference type="ARBA" id="ARBA00005290"/>
    </source>
</evidence>
<dbReference type="PANTHER" id="PTHR21231:SF7">
    <property type="entry name" value="GPN-LOOP GTPASE 3"/>
    <property type="match status" value="1"/>
</dbReference>
<keyword evidence="3 8" id="KW-0547">Nucleotide-binding</keyword>
<evidence type="ECO:0000256" key="2">
    <source>
        <dbReference type="ARBA" id="ARBA00014587"/>
    </source>
</evidence>
<proteinExistence type="inferred from homology"/>
<comment type="subunit">
    <text evidence="7">Heterodimers with GPN1 or GPN2. Binds to RNA polymerase II (RNAPII).</text>
</comment>
<dbReference type="InterPro" id="IPR004130">
    <property type="entry name" value="Gpn"/>
</dbReference>
<accession>A0A316VJG6</accession>
<keyword evidence="5 8" id="KW-0342">GTP-binding</keyword>
<reference evidence="10 11" key="1">
    <citation type="journal article" date="2018" name="Mol. Biol. Evol.">
        <title>Broad Genomic Sampling Reveals a Smut Pathogenic Ancestry of the Fungal Clade Ustilaginomycotina.</title>
        <authorList>
            <person name="Kijpornyongpan T."/>
            <person name="Mondo S.J."/>
            <person name="Barry K."/>
            <person name="Sandor L."/>
            <person name="Lee J."/>
            <person name="Lipzen A."/>
            <person name="Pangilinan J."/>
            <person name="LaButti K."/>
            <person name="Hainaut M."/>
            <person name="Henrissat B."/>
            <person name="Grigoriev I.V."/>
            <person name="Spatafora J.W."/>
            <person name="Aime M.C."/>
        </authorList>
    </citation>
    <scope>NUCLEOTIDE SEQUENCE [LARGE SCALE GENOMIC DNA]</scope>
    <source>
        <strain evidence="10 11">MCA 3882</strain>
    </source>
</reference>
<dbReference type="CDD" id="cd17872">
    <property type="entry name" value="GPN3"/>
    <property type="match status" value="1"/>
</dbReference>
<dbReference type="InterPro" id="IPR027417">
    <property type="entry name" value="P-loop_NTPase"/>
</dbReference>
<evidence type="ECO:0000256" key="3">
    <source>
        <dbReference type="ARBA" id="ARBA00022741"/>
    </source>
</evidence>
<keyword evidence="4 8" id="KW-0378">Hydrolase</keyword>
<dbReference type="GeneID" id="37022061"/>
<gene>
    <name evidence="10" type="ORF">FA14DRAFT_170543</name>
</gene>
<dbReference type="FunFam" id="3.40.50.300:FF:000552">
    <property type="entry name" value="GPN-loop GTPase 3"/>
    <property type="match status" value="1"/>
</dbReference>
<organism evidence="10 11">
    <name type="scientific">Meira miltonrushii</name>
    <dbReference type="NCBI Taxonomy" id="1280837"/>
    <lineage>
        <taxon>Eukaryota</taxon>
        <taxon>Fungi</taxon>
        <taxon>Dikarya</taxon>
        <taxon>Basidiomycota</taxon>
        <taxon>Ustilaginomycotina</taxon>
        <taxon>Exobasidiomycetes</taxon>
        <taxon>Exobasidiales</taxon>
        <taxon>Brachybasidiaceae</taxon>
        <taxon>Meira</taxon>
    </lineage>
</organism>
<evidence type="ECO:0000313" key="11">
    <source>
        <dbReference type="Proteomes" id="UP000245771"/>
    </source>
</evidence>
<protein>
    <recommendedName>
        <fullName evidence="2 8">GPN-loop GTPase 3</fullName>
    </recommendedName>
</protein>
<evidence type="ECO:0000256" key="9">
    <source>
        <dbReference type="SAM" id="MobiDB-lite"/>
    </source>
</evidence>
<dbReference type="InParanoid" id="A0A316VJG6"/>
<dbReference type="Gene3D" id="3.40.50.300">
    <property type="entry name" value="P-loop containing nucleotide triphosphate hydrolases"/>
    <property type="match status" value="1"/>
</dbReference>
<dbReference type="Pfam" id="PF03029">
    <property type="entry name" value="ATP_bind_1"/>
    <property type="match status" value="1"/>
</dbReference>
<dbReference type="OrthoDB" id="5839at2759"/>
<feature type="region of interest" description="Disordered" evidence="9">
    <location>
        <begin position="266"/>
        <end position="287"/>
    </location>
</feature>
<evidence type="ECO:0000256" key="6">
    <source>
        <dbReference type="ARBA" id="ARBA00054449"/>
    </source>
</evidence>
<evidence type="ECO:0000256" key="7">
    <source>
        <dbReference type="ARBA" id="ARBA00061952"/>
    </source>
</evidence>
<comment type="function">
    <text evidence="6 8">Small GTPase required for proper nuclear import of RNA polymerase II and III (RNAPII and RNAPIII). May act at an RNAP assembly step prior to nuclear import.</text>
</comment>
<evidence type="ECO:0000256" key="8">
    <source>
        <dbReference type="RuleBase" id="RU365059"/>
    </source>
</evidence>
<dbReference type="GO" id="GO:0005525">
    <property type="term" value="F:GTP binding"/>
    <property type="evidence" value="ECO:0007669"/>
    <property type="project" value="UniProtKB-KW"/>
</dbReference>
<name>A0A316VJG6_9BASI</name>
<dbReference type="FunCoup" id="A0A316VJG6">
    <property type="interactions" value="646"/>
</dbReference>
<dbReference type="STRING" id="1280837.A0A316VJG6"/>
<comment type="similarity">
    <text evidence="1 8">Belongs to the GPN-loop GTPase family.</text>
</comment>
<evidence type="ECO:0000256" key="4">
    <source>
        <dbReference type="ARBA" id="ARBA00022801"/>
    </source>
</evidence>
<dbReference type="Proteomes" id="UP000245771">
    <property type="component" value="Unassembled WGS sequence"/>
</dbReference>
<dbReference type="AlphaFoldDB" id="A0A316VJG6"/>
<sequence length="287" mass="32008">MGKYACMLTGPAGAGKSTLAAALITHAQASGRNVHLFNLDPAAERFEFAPSIDIKELISLEDVMTEMELGPNGGLVYCFEYLMDNLDWLSEQLSEYNDDYLIIDCPGQIELYTHTSLLSRFINTLSTSFNYRVMACYLLESNFIDDVNKYFAGTLSAMSSMVNLEVPMINVLSKVDLLKKGEAGSSRHLIARAGRTGKDLERFLDPDPTLILSEANSHNPKFYNLNKAIVQLIEDFSLINFHPLDLTSEDSVGDLLSHIDNCMQYGEDEEPKEPKDMDMGDFAEAEE</sequence>
<dbReference type="PANTHER" id="PTHR21231">
    <property type="entry name" value="XPA-BINDING PROTEIN 1-RELATED"/>
    <property type="match status" value="1"/>
</dbReference>
<dbReference type="GO" id="GO:0003924">
    <property type="term" value="F:GTPase activity"/>
    <property type="evidence" value="ECO:0007669"/>
    <property type="project" value="TreeGrafter"/>
</dbReference>